<dbReference type="Proteomes" id="UP000291087">
    <property type="component" value="Segment"/>
</dbReference>
<dbReference type="EC" id="2.7.7.6" evidence="3 12"/>
<evidence type="ECO:0000313" key="24">
    <source>
        <dbReference type="EMBL" id="QAV35590.1"/>
    </source>
</evidence>
<dbReference type="Proteomes" id="UP000293753">
    <property type="component" value="Genome"/>
</dbReference>
<protein>
    <recommendedName>
        <fullName evidence="4 12">DNA-directed RNA polymerase 19 kDa subunit</fullName>
        <ecNumber evidence="3 12">2.7.7.6</ecNumber>
    </recommendedName>
</protein>
<dbReference type="OrthoDB" id="17391at10239"/>
<dbReference type="Proteomes" id="UP000160630">
    <property type="component" value="Segment"/>
</dbReference>
<dbReference type="EMBL" id="MK388110">
    <property type="protein sequence ID" value="QAV37280.1"/>
    <property type="molecule type" value="Genomic_DNA"/>
</dbReference>
<dbReference type="EMBL" id="MK388105">
    <property type="protein sequence ID" value="QAV36435.1"/>
    <property type="molecule type" value="Genomic_DNA"/>
</dbReference>
<dbReference type="EMBL" id="MK388102">
    <property type="protein sequence ID" value="QAV35928.1"/>
    <property type="molecule type" value="Genomic_DNA"/>
</dbReference>
<evidence type="ECO:0000313" key="63">
    <source>
        <dbReference type="Proteomes" id="UP000291087"/>
    </source>
</evidence>
<evidence type="ECO:0000256" key="10">
    <source>
        <dbReference type="ARBA" id="ARBA00023163"/>
    </source>
</evidence>
<evidence type="ECO:0000313" key="34">
    <source>
        <dbReference type="EMBL" id="QAV38294.1"/>
    </source>
</evidence>
<dbReference type="Proteomes" id="UP000291149">
    <property type="component" value="Segment"/>
</dbReference>
<dbReference type="Proteomes" id="UP000292368">
    <property type="component" value="Segment"/>
</dbReference>
<evidence type="ECO:0000313" key="42">
    <source>
        <dbReference type="EMBL" id="QAV39646.1"/>
    </source>
</evidence>
<dbReference type="Proteomes" id="UP000293058">
    <property type="component" value="Genome"/>
</dbReference>
<dbReference type="EMBL" id="MK388138">
    <property type="protein sequence ID" value="QAV42012.1"/>
    <property type="molecule type" value="Genomic_DNA"/>
</dbReference>
<evidence type="ECO:0000313" key="48">
    <source>
        <dbReference type="EMBL" id="QAV41505.1"/>
    </source>
</evidence>
<dbReference type="InterPro" id="IPR007984">
    <property type="entry name" value="DNA-dir_RNA_Pol_19kDa_poxvir"/>
</dbReference>
<reference evidence="15 60" key="2">
    <citation type="journal article" date="2011" name="Emerg. Infect. Dis.">
        <title>Genome sequence of SG33 strain and recombination between wild-type and vaccine myxoma viruses.</title>
        <authorList>
            <person name="Camus-Bouclainville C."/>
            <person name="Gretillat M."/>
            <person name="Py R."/>
            <person name="Gelfi J."/>
            <person name="Guerin J.L."/>
            <person name="Bertagnoli S."/>
        </authorList>
    </citation>
    <scope>NUCLEOTIDE SEQUENCE [LARGE SCALE GENOMIC DNA]</scope>
    <source>
        <strain evidence="15">SG33</strain>
    </source>
</reference>
<dbReference type="EMBL" id="MK388107">
    <property type="protein sequence ID" value="QAV36773.1"/>
    <property type="molecule type" value="Genomic_DNA"/>
</dbReference>
<dbReference type="Proteomes" id="UP000291454">
    <property type="component" value="Genome"/>
</dbReference>
<evidence type="ECO:0000313" key="40">
    <source>
        <dbReference type="EMBL" id="QAV39308.1"/>
    </source>
</evidence>
<dbReference type="EMBL" id="MK388108">
    <property type="protein sequence ID" value="QAV36942.1"/>
    <property type="molecule type" value="Genomic_DNA"/>
</dbReference>
<dbReference type="Proteomes" id="UP000294249">
    <property type="component" value="Segment"/>
</dbReference>
<evidence type="ECO:0000313" key="39">
    <source>
        <dbReference type="EMBL" id="QAV39139.1"/>
    </source>
</evidence>
<dbReference type="Proteomes" id="UP000158288">
    <property type="component" value="Segment"/>
</dbReference>
<dbReference type="EMBL" id="MK388111">
    <property type="protein sequence ID" value="QAV37449.1"/>
    <property type="molecule type" value="Genomic_DNA"/>
</dbReference>
<evidence type="ECO:0000313" key="30">
    <source>
        <dbReference type="EMBL" id="QAV37449.1"/>
    </source>
</evidence>
<dbReference type="Proteomes" id="UP000292676">
    <property type="component" value="Segment"/>
</dbReference>
<dbReference type="EMBL" id="MK388123">
    <property type="protein sequence ID" value="QAV39477.1"/>
    <property type="molecule type" value="Genomic_DNA"/>
</dbReference>
<dbReference type="Proteomes" id="UP000293947">
    <property type="component" value="Genome"/>
</dbReference>
<keyword evidence="6" id="KW-0244">Early protein</keyword>
<dbReference type="PIRSF" id="PIRSF000743">
    <property type="entry name" value="RPO19"/>
    <property type="match status" value="1"/>
</dbReference>
<evidence type="ECO:0000313" key="57">
    <source>
        <dbReference type="EMBL" id="QAV43026.1"/>
    </source>
</evidence>
<dbReference type="EMBL" id="MK388103">
    <property type="protein sequence ID" value="QAV36097.1"/>
    <property type="molecule type" value="Genomic_DNA"/>
</dbReference>
<evidence type="ECO:0000256" key="7">
    <source>
        <dbReference type="ARBA" id="ARBA00022679"/>
    </source>
</evidence>
<dbReference type="EMBL" id="MK836424">
    <property type="protein sequence ID" value="QCO69378.1"/>
    <property type="molecule type" value="Genomic_DNA"/>
</dbReference>
<dbReference type="EMBL" id="MK388104">
    <property type="protein sequence ID" value="QAV36266.1"/>
    <property type="molecule type" value="Genomic_DNA"/>
</dbReference>
<evidence type="ECO:0000313" key="33">
    <source>
        <dbReference type="EMBL" id="QAV38125.1"/>
    </source>
</evidence>
<dbReference type="GeneID" id="932163"/>
<evidence type="ECO:0000256" key="13">
    <source>
        <dbReference type="SAM" id="MobiDB-lite"/>
    </source>
</evidence>
<reference evidence="16 59" key="3">
    <citation type="journal article" date="2012" name="PLoS Pathog.">
        <title>Evolutionary history and attenuation of myxoma virus on two continents.</title>
        <authorList>
            <person name="Kerr P.J."/>
            <person name="Ghedin E."/>
            <person name="Depasse J.V."/>
            <person name="Fitch A."/>
            <person name="Cattadori I.M."/>
            <person name="Hudson P.J."/>
            <person name="Tscharke D.C."/>
            <person name="Read A.F."/>
            <person name="Holmes E.C."/>
        </authorList>
    </citation>
    <scope>NUCLEOTIDE SEQUENCE [LARGE SCALE GENOMIC DNA]</scope>
    <source>
        <strain evidence="16">England/Cornwall/4-54/1</strain>
    </source>
</reference>
<dbReference type="Proteomes" id="UP000293008">
    <property type="component" value="Segment"/>
</dbReference>
<evidence type="ECO:0000313" key="16">
    <source>
        <dbReference type="EMBL" id="AFU77695.1"/>
    </source>
</evidence>
<dbReference type="EMBL" id="MK388114">
    <property type="protein sequence ID" value="QAV37956.1"/>
    <property type="molecule type" value="Genomic_DNA"/>
</dbReference>
<dbReference type="Pfam" id="PF05320">
    <property type="entry name" value="Pox_RNA_Pol_19"/>
    <property type="match status" value="1"/>
</dbReference>
<evidence type="ECO:0000313" key="52">
    <source>
        <dbReference type="EMBL" id="QAV42181.1"/>
    </source>
</evidence>
<dbReference type="Proteomes" id="UP000293478">
    <property type="component" value="Segment"/>
</dbReference>
<dbReference type="Proteomes" id="UP000291083">
    <property type="component" value="Segment"/>
</dbReference>
<evidence type="ECO:0000313" key="25">
    <source>
        <dbReference type="EMBL" id="QAV36266.1"/>
    </source>
</evidence>
<dbReference type="EMBL" id="MK388134">
    <property type="protein sequence ID" value="QAV41336.1"/>
    <property type="molecule type" value="Genomic_DNA"/>
</dbReference>
<dbReference type="KEGG" id="vg:932163"/>
<comment type="function">
    <text evidence="12">Part of the DNA-dependent RNA polymerase which catalyzes the transcription of viral DNA into RNA using the four ribonucleoside triphosphates as substrates. Responsible for the transcription of early, intermediate and late genes.</text>
</comment>
<evidence type="ECO:0000313" key="17">
    <source>
        <dbReference type="EMBL" id="QAV34407.1"/>
    </source>
</evidence>
<evidence type="ECO:0000313" key="60">
    <source>
        <dbReference type="Proteomes" id="UP000158288"/>
    </source>
</evidence>
<dbReference type="Proteomes" id="UP000294706">
    <property type="component" value="Segment"/>
</dbReference>
<dbReference type="EMBL" id="MK388122">
    <property type="protein sequence ID" value="QAV39308.1"/>
    <property type="molecule type" value="Genomic_DNA"/>
</dbReference>
<sequence length="164" mass="18836">MDDEGDVSEYYSEEDSEYAEEEDADEPTESLDTSDVPSLKENFKVESISSNIEEPIQVNKVTISKISDIKKRYTRRISLFEVTGIVAESYNLLQRGRLPLLMDLSNDTLDDNILNVVIKEIEEETCPIVIEKNGELLSVTDFDKKGLMMHLKYVTTIWKNQGRY</sequence>
<dbReference type="EMBL" id="MK388120">
    <property type="protein sequence ID" value="QAV38970.1"/>
    <property type="molecule type" value="Genomic_DNA"/>
</dbReference>
<dbReference type="EMBL" id="MK388144">
    <property type="protein sequence ID" value="QAV43026.1"/>
    <property type="molecule type" value="Genomic_DNA"/>
</dbReference>
<dbReference type="EMBL" id="EU552530">
    <property type="protein sequence ID" value="ACB28717.1"/>
    <property type="molecule type" value="Genomic_DNA"/>
</dbReference>
<name>E2CZI3_9POXV</name>
<evidence type="ECO:0000313" key="35">
    <source>
        <dbReference type="EMBL" id="QAV38463.1"/>
    </source>
</evidence>
<evidence type="ECO:0000313" key="56">
    <source>
        <dbReference type="EMBL" id="QAV42857.1"/>
    </source>
</evidence>
<dbReference type="EMBL" id="MK388093">
    <property type="protein sequence ID" value="QAV34407.1"/>
    <property type="molecule type" value="Genomic_DNA"/>
</dbReference>
<dbReference type="Proteomes" id="UP000293723">
    <property type="component" value="Segment"/>
</dbReference>
<dbReference type="GO" id="GO:0006351">
    <property type="term" value="P:DNA-templated transcription"/>
    <property type="evidence" value="ECO:0007669"/>
    <property type="project" value="InterPro"/>
</dbReference>
<dbReference type="EMBL" id="MK388131">
    <property type="protein sequence ID" value="QAV40829.1"/>
    <property type="molecule type" value="Genomic_DNA"/>
</dbReference>
<dbReference type="EMBL" id="MK388113">
    <property type="protein sequence ID" value="QAV37787.1"/>
    <property type="molecule type" value="Genomic_DNA"/>
</dbReference>
<dbReference type="Proteomes" id="UP000293155">
    <property type="component" value="Genome"/>
</dbReference>
<dbReference type="Proteomes" id="UP000294116">
    <property type="component" value="Genome"/>
</dbReference>
<dbReference type="Proteomes" id="UP000292598">
    <property type="component" value="Segment"/>
</dbReference>
<keyword evidence="8 12" id="KW-0548">Nucleotidyltransferase</keyword>
<dbReference type="EMBL" id="MK388096">
    <property type="protein sequence ID" value="QAV34914.1"/>
    <property type="molecule type" value="Genomic_DNA"/>
</dbReference>
<reference evidence="14 61" key="1">
    <citation type="journal article" date="2009" name="J. Virol.">
        <title>Genome comparison of a nonpathogenic myxoma virus field strain with its ancestor, the virulent Lausanne strain.</title>
        <authorList>
            <person name="Morales M."/>
            <person name="Ramirez M.A."/>
            <person name="Cano M.J."/>
            <person name="Parraga M."/>
            <person name="Castilla J."/>
            <person name="Perez-Ordoyo L.I."/>
            <person name="Torres J.M."/>
            <person name="Barcena J."/>
        </authorList>
    </citation>
    <scope>NUCLEOTIDE SEQUENCE [LARGE SCALE GENOMIC DNA]</scope>
    <source>
        <strain evidence="14">6918</strain>
    </source>
</reference>
<dbReference type="EMBL" id="MK388143">
    <property type="protein sequence ID" value="QAV42857.1"/>
    <property type="molecule type" value="Genomic_DNA"/>
</dbReference>
<evidence type="ECO:0000313" key="41">
    <source>
        <dbReference type="EMBL" id="QAV39477.1"/>
    </source>
</evidence>
<dbReference type="Proteomes" id="UP000291891">
    <property type="component" value="Segment"/>
</dbReference>
<evidence type="ECO:0000313" key="61">
    <source>
        <dbReference type="Proteomes" id="UP000160630"/>
    </source>
</evidence>
<evidence type="ECO:0000313" key="29">
    <source>
        <dbReference type="EMBL" id="QAV37280.1"/>
    </source>
</evidence>
<dbReference type="Proteomes" id="UP000096711">
    <property type="component" value="Segment"/>
</dbReference>
<keyword evidence="10 12" id="KW-0804">Transcription</keyword>
<dbReference type="EMBL" id="MK388126">
    <property type="protein sequence ID" value="QAV39984.1"/>
    <property type="molecule type" value="Genomic_DNA"/>
</dbReference>
<dbReference type="EMBL" id="MK388133">
    <property type="protein sequence ID" value="QAV41167.1"/>
    <property type="molecule type" value="Genomic_DNA"/>
</dbReference>
<dbReference type="Proteomes" id="UP000293894">
    <property type="component" value="Genome"/>
</dbReference>
<proteinExistence type="inferred from homology"/>
<dbReference type="Proteomes" id="UP000291211">
    <property type="component" value="Genome"/>
</dbReference>
<gene>
    <name evidence="15 21" type="ORF">m094R</name>
</gene>
<evidence type="ECO:0000256" key="1">
    <source>
        <dbReference type="ARBA" id="ARBA00004328"/>
    </source>
</evidence>
<dbReference type="EMBL" id="MK388142">
    <property type="protein sequence ID" value="QAV42688.1"/>
    <property type="molecule type" value="Genomic_DNA"/>
</dbReference>
<dbReference type="EMBL" id="MK388121">
    <property type="protein sequence ID" value="QAV39139.1"/>
    <property type="molecule type" value="Genomic_DNA"/>
</dbReference>
<dbReference type="Proteomes" id="UP000293687">
    <property type="component" value="Segment"/>
</dbReference>
<evidence type="ECO:0000313" key="36">
    <source>
        <dbReference type="EMBL" id="QAV38632.1"/>
    </source>
</evidence>
<dbReference type="EMBL" id="MK388128">
    <property type="protein sequence ID" value="QAV40322.1"/>
    <property type="molecule type" value="Genomic_DNA"/>
</dbReference>
<dbReference type="EMBL" id="MK388100">
    <property type="protein sequence ID" value="QAV35590.1"/>
    <property type="molecule type" value="Genomic_DNA"/>
</dbReference>
<evidence type="ECO:0000313" key="27">
    <source>
        <dbReference type="EMBL" id="QAV36773.1"/>
    </source>
</evidence>
<evidence type="ECO:0000313" key="21">
    <source>
        <dbReference type="EMBL" id="QAV35083.1"/>
    </source>
</evidence>
<evidence type="ECO:0000313" key="19">
    <source>
        <dbReference type="EMBL" id="QAV34745.1"/>
    </source>
</evidence>
<dbReference type="EMBL" id="MK388094">
    <property type="protein sequence ID" value="QAV34576.1"/>
    <property type="molecule type" value="Genomic_DNA"/>
</dbReference>
<dbReference type="RefSeq" id="NP_051808.1">
    <property type="nucleotide sequence ID" value="NC_001132.2"/>
</dbReference>
<evidence type="ECO:0000313" key="31">
    <source>
        <dbReference type="EMBL" id="QAV37618.1"/>
    </source>
</evidence>
<dbReference type="GO" id="GO:0003899">
    <property type="term" value="F:DNA-directed RNA polymerase activity"/>
    <property type="evidence" value="ECO:0007669"/>
    <property type="project" value="UniProtKB-EC"/>
</dbReference>
<evidence type="ECO:0000313" key="38">
    <source>
        <dbReference type="EMBL" id="QAV38970.1"/>
    </source>
</evidence>
<dbReference type="EMBL" id="MK388129">
    <property type="protein sequence ID" value="QAV40491.1"/>
    <property type="molecule type" value="Genomic_DNA"/>
</dbReference>
<dbReference type="EMBL" id="MK388125">
    <property type="protein sequence ID" value="QAV39815.1"/>
    <property type="molecule type" value="Genomic_DNA"/>
</dbReference>
<dbReference type="EMBL" id="JX565566">
    <property type="protein sequence ID" value="AFU77695.1"/>
    <property type="molecule type" value="Genomic_DNA"/>
</dbReference>
<dbReference type="GO" id="GO:0003677">
    <property type="term" value="F:DNA binding"/>
    <property type="evidence" value="ECO:0007669"/>
    <property type="project" value="UniProtKB-UniRule"/>
</dbReference>
<dbReference type="EMBL" id="MK388141">
    <property type="protein sequence ID" value="QAV42519.1"/>
    <property type="molecule type" value="Genomic_DNA"/>
</dbReference>
<evidence type="ECO:0000256" key="9">
    <source>
        <dbReference type="ARBA" id="ARBA00022844"/>
    </source>
</evidence>
<dbReference type="Proteomes" id="UP000299834">
    <property type="component" value="Segment"/>
</dbReference>
<evidence type="ECO:0000256" key="6">
    <source>
        <dbReference type="ARBA" id="ARBA00022518"/>
    </source>
</evidence>
<dbReference type="EMBL" id="MK388135">
    <property type="protein sequence ID" value="QAV41505.1"/>
    <property type="molecule type" value="Genomic_DNA"/>
</dbReference>
<evidence type="ECO:0000313" key="45">
    <source>
        <dbReference type="EMBL" id="QAV40322.1"/>
    </source>
</evidence>
<reference evidence="62 63" key="4">
    <citation type="journal article" date="2019" name="J. Virol.">
        <title>Punctuated evolution of myxoma virus: rapid and disjunct evolution of a recent viral lineage in Australia.</title>
        <authorList>
            <person name="Eden J.-S."/>
            <person name="Kerr P.J."/>
            <person name="Holmes E.C."/>
        </authorList>
    </citation>
    <scope>NUCLEOTIDE SEQUENCE [LARGE SCALE GENOMIC DNA]</scope>
    <source>
        <strain evidence="22">Aust/ACT/Acton/04-2014</strain>
        <strain evidence="31">Aust/ACT/Acton/07-2008</strain>
        <strain evidence="29">Aust/ACT/Acton/08-2014</strain>
        <strain evidence="28">Aust/ACT/Acton/12-2012</strain>
        <strain evidence="27">Aust/ACT/Mulligans Flat</strain>
        <strain evidence="19">Aust/ACT/Mulligans Flat/04-2013/1</strain>
        <strain evidence="17">Aust/ACT/Mulligans Flat/04-2013/2</strain>
        <strain evidence="43">Aust/ACT/Symonston/01-2016</strain>
        <strain evidence="25">Aust/NSW/Avenel/11-1990</strain>
        <strain evidence="40">Aust/NSW/Bluegums/04-2015</strain>
        <strain evidence="35">Aust/NSW/Carwoola/12-2014</strain>
        <strain evidence="36">Aust/NSW/Deniliquin/02-2015</strain>
        <strain evidence="20">Aust/NSW/Euchareena</strain>
        <strain evidence="39">Aust/NSW/Murrumbateman/10-2014</strain>
        <strain evidence="41">Aust/SA/ABC Range/12-2014</strain>
        <strain evidence="24">Aust/SA/Adelaide Hills/05-2012</strain>
        <strain evidence="53">Aust/SA/Brooklyn Park/05-2016</strain>
        <strain evidence="18">Aust/SA/Coomandook/12-2013</strain>
        <strain evidence="52">Aust/SA/Echunga/05-2016</strain>
        <strain evidence="46">Aust/SA/Flinders Ranges/12-2015/1</strain>
        <strain evidence="47">Aust/SA/Flinders Ranges/12-2015/2</strain>
        <strain evidence="49">Aust/SA/Kangarilla/09-2015</strain>
        <strain evidence="54">Aust/SA/Lameroo/04-2016</strain>
        <strain evidence="32">Aust/SA/Monarto Zoo/11-2013</strain>
        <strain evidence="37">Aust/SA/Mt Gambier/01-2015</strain>
        <strain evidence="56">Aust/SA/Mt Gambier/03-2015</strain>
        <strain evidence="48">Aust/SA/Mt Gambier/09-2015</strain>
        <strain evidence="55">Aust/SA/Olympic Dam/08-2015</strain>
        <strain evidence="57">Aust/SA/Port Augusta/10-2014</strain>
        <strain evidence="44">Aust/SA/Pukatja/03-2016</strain>
        <strain evidence="38">Aust/SA/Qualco/01-2015</strain>
        <strain evidence="45">Aust/SA/Sandy Creek/04-2016</strain>
        <strain evidence="50">Aust/SA/Stewarts Range Rd/09-2015</strain>
        <strain evidence="21">Aust/SA/Turretfield</strain>
        <strain evidence="51">Aust/SA/Waterfall Gully/09-2015</strain>
        <strain evidence="42">Aust/SA/Wilpena/11-2014</strain>
        <strain evidence="26">Aust/Vic/Hattah/10-2012</strain>
        <strain evidence="30">Aust/Vic/Hoppers Crossing/03-2012</strain>
        <strain evidence="23">Aust/Vic/Wonga Park/03-2012</strain>
        <strain evidence="34">MYXV/AUS/1949</strain>
        <strain evidence="33">SLS/AUS/1956</strain>
    </source>
</reference>
<feature type="compositionally biased region" description="Acidic residues" evidence="13">
    <location>
        <begin position="1"/>
        <end position="29"/>
    </location>
</feature>
<dbReference type="Proteomes" id="UP000291100">
    <property type="component" value="Genome"/>
</dbReference>
<dbReference type="EMBL" id="MK388099">
    <property type="protein sequence ID" value="QAV35421.1"/>
    <property type="molecule type" value="Genomic_DNA"/>
</dbReference>
<dbReference type="Proteomes" id="UP000294984">
    <property type="component" value="Genome"/>
</dbReference>
<comment type="catalytic activity">
    <reaction evidence="11 12">
        <text>RNA(n) + a ribonucleoside 5'-triphosphate = RNA(n+1) + diphosphate</text>
        <dbReference type="Rhea" id="RHEA:21248"/>
        <dbReference type="Rhea" id="RHEA-COMP:14527"/>
        <dbReference type="Rhea" id="RHEA-COMP:17342"/>
        <dbReference type="ChEBI" id="CHEBI:33019"/>
        <dbReference type="ChEBI" id="CHEBI:61557"/>
        <dbReference type="ChEBI" id="CHEBI:140395"/>
        <dbReference type="EC" id="2.7.7.6"/>
    </reaction>
</comment>
<dbReference type="Proteomes" id="UP000293069">
    <property type="component" value="Segment"/>
</dbReference>
<evidence type="ECO:0000313" key="14">
    <source>
        <dbReference type="EMBL" id="ACB28717.1"/>
    </source>
</evidence>
<dbReference type="Proteomes" id="UP000294008">
    <property type="component" value="Genome"/>
</dbReference>
<dbReference type="EMBL" id="MK388095">
    <property type="protein sequence ID" value="QAV34745.1"/>
    <property type="molecule type" value="Genomic_DNA"/>
</dbReference>
<evidence type="ECO:0000256" key="8">
    <source>
        <dbReference type="ARBA" id="ARBA00022695"/>
    </source>
</evidence>
<organism evidence="15 60">
    <name type="scientific">Myxoma virus</name>
    <dbReference type="NCBI Taxonomy" id="10273"/>
    <lineage>
        <taxon>Viruses</taxon>
        <taxon>Varidnaviria</taxon>
        <taxon>Bamfordvirae</taxon>
        <taxon>Nucleocytoviricota</taxon>
        <taxon>Pokkesviricetes</taxon>
        <taxon>Chitovirales</taxon>
        <taxon>Poxviridae</taxon>
        <taxon>Chordopoxvirinae</taxon>
        <taxon>Leporipoxvirus</taxon>
        <taxon>Leporipoxvirus myxoma</taxon>
    </lineage>
</organism>
<dbReference type="GO" id="GO:0000428">
    <property type="term" value="C:DNA-directed RNA polymerase complex"/>
    <property type="evidence" value="ECO:0007669"/>
    <property type="project" value="UniProtKB-UniRule"/>
</dbReference>
<evidence type="ECO:0000313" key="22">
    <source>
        <dbReference type="EMBL" id="QAV35252.1"/>
    </source>
</evidence>
<comment type="subcellular location">
    <subcellularLocation>
        <location evidence="1">Virion</location>
    </subcellularLocation>
</comment>
<evidence type="ECO:0000313" key="55">
    <source>
        <dbReference type="EMBL" id="QAV42688.1"/>
    </source>
</evidence>
<dbReference type="Proteomes" id="UP000292450">
    <property type="component" value="Segment"/>
</dbReference>
<dbReference type="EMBL" id="MK388118">
    <property type="protein sequence ID" value="QAV38632.1"/>
    <property type="molecule type" value="Genomic_DNA"/>
</dbReference>
<dbReference type="EMBL" id="MK388119">
    <property type="protein sequence ID" value="QAV38801.1"/>
    <property type="molecule type" value="Genomic_DNA"/>
</dbReference>
<dbReference type="Proteomes" id="UP000291290">
    <property type="component" value="Segment"/>
</dbReference>
<dbReference type="EMBL" id="MK388116">
    <property type="protein sequence ID" value="QAV38294.1"/>
    <property type="molecule type" value="Genomic_DNA"/>
</dbReference>
<dbReference type="Proteomes" id="UP000291608">
    <property type="component" value="Segment"/>
</dbReference>
<evidence type="ECO:0000313" key="59">
    <source>
        <dbReference type="Proteomes" id="UP000096711"/>
    </source>
</evidence>
<feature type="region of interest" description="Disordered" evidence="13">
    <location>
        <begin position="1"/>
        <end position="38"/>
    </location>
</feature>
<evidence type="ECO:0000313" key="23">
    <source>
        <dbReference type="EMBL" id="QAV35421.1"/>
    </source>
</evidence>
<keyword evidence="9 12" id="KW-0946">Virion</keyword>
<evidence type="ECO:0000256" key="2">
    <source>
        <dbReference type="ARBA" id="ARBA00008587"/>
    </source>
</evidence>
<dbReference type="EMBL" id="MK388101">
    <property type="protein sequence ID" value="QAV35759.1"/>
    <property type="molecule type" value="Genomic_DNA"/>
</dbReference>
<evidence type="ECO:0000313" key="43">
    <source>
        <dbReference type="EMBL" id="QAV39815.1"/>
    </source>
</evidence>
<evidence type="ECO:0000256" key="11">
    <source>
        <dbReference type="ARBA" id="ARBA00048552"/>
    </source>
</evidence>
<evidence type="ECO:0000313" key="50">
    <source>
        <dbReference type="EMBL" id="QAV41843.1"/>
    </source>
</evidence>
<dbReference type="Proteomes" id="UP000293991">
    <property type="component" value="Segment"/>
</dbReference>
<dbReference type="Proteomes" id="UP000293733">
    <property type="component" value="Segment"/>
</dbReference>
<dbReference type="Proteomes" id="UP000291628">
    <property type="component" value="Segment"/>
</dbReference>
<dbReference type="Proteomes" id="UP000293088">
    <property type="component" value="Segment"/>
</dbReference>
<evidence type="ECO:0000313" key="49">
    <source>
        <dbReference type="EMBL" id="QAV41674.1"/>
    </source>
</evidence>
<dbReference type="Proteomes" id="UP000294048">
    <property type="component" value="Segment"/>
</dbReference>
<dbReference type="Proteomes" id="UP000291359">
    <property type="component" value="Segment"/>
</dbReference>
<evidence type="ECO:0000313" key="18">
    <source>
        <dbReference type="EMBL" id="QAV34576.1"/>
    </source>
</evidence>
<dbReference type="EMBL" id="MK388097">
    <property type="protein sequence ID" value="QAV35083.1"/>
    <property type="molecule type" value="Genomic_DNA"/>
</dbReference>
<dbReference type="Proteomes" id="UP000293298">
    <property type="component" value="Segment"/>
</dbReference>
<dbReference type="Proteomes" id="UP000291566">
    <property type="component" value="Segment"/>
</dbReference>
<dbReference type="Proteomes" id="UP000292406">
    <property type="component" value="Segment"/>
</dbReference>
<dbReference type="Proteomes" id="UP000292929">
    <property type="component" value="Segment"/>
</dbReference>
<evidence type="ECO:0000313" key="32">
    <source>
        <dbReference type="EMBL" id="QAV37956.1"/>
    </source>
</evidence>
<comment type="similarity">
    <text evidence="2 12">Belongs to the poxviridae DNA-directed RNA polymerase 19 kDa subunit family.</text>
</comment>
<evidence type="ECO:0000313" key="15">
    <source>
        <dbReference type="EMBL" id="ADK63734.1"/>
    </source>
</evidence>
<evidence type="ECO:0000313" key="37">
    <source>
        <dbReference type="EMBL" id="QAV38801.1"/>
    </source>
</evidence>
<dbReference type="EMBL" id="MK388132">
    <property type="protein sequence ID" value="QAV40998.1"/>
    <property type="molecule type" value="Genomic_DNA"/>
</dbReference>
<dbReference type="EMBL" id="MK388137">
    <property type="protein sequence ID" value="QAV41843.1"/>
    <property type="molecule type" value="Genomic_DNA"/>
</dbReference>
<dbReference type="EMBL" id="MK388124">
    <property type="protein sequence ID" value="QAV39646.1"/>
    <property type="molecule type" value="Genomic_DNA"/>
</dbReference>
<dbReference type="Proteomes" id="UP000293333">
    <property type="component" value="Segment"/>
</dbReference>
<evidence type="ECO:0000313" key="44">
    <source>
        <dbReference type="EMBL" id="QAV39984.1"/>
    </source>
</evidence>
<dbReference type="Proteomes" id="UP000291627">
    <property type="component" value="Segment"/>
</dbReference>
<dbReference type="EMBL" id="MK388106">
    <property type="protein sequence ID" value="QAV36604.1"/>
    <property type="molecule type" value="Genomic_DNA"/>
</dbReference>
<evidence type="ECO:0000313" key="62">
    <source>
        <dbReference type="Proteomes" id="UP000291083"/>
    </source>
</evidence>
<dbReference type="EMBL" id="MK388139">
    <property type="protein sequence ID" value="QAV42181.1"/>
    <property type="molecule type" value="Genomic_DNA"/>
</dbReference>
<dbReference type="EMBL" id="MK388115">
    <property type="protein sequence ID" value="QAV38125.1"/>
    <property type="molecule type" value="Genomic_DNA"/>
</dbReference>
<accession>E2CZI3</accession>
<evidence type="ECO:0000313" key="28">
    <source>
        <dbReference type="EMBL" id="QAV36942.1"/>
    </source>
</evidence>
<dbReference type="EMBL" id="MK388136">
    <property type="protein sequence ID" value="QAV41674.1"/>
    <property type="molecule type" value="Genomic_DNA"/>
</dbReference>
<keyword evidence="7 12" id="KW-0808">Transferase</keyword>
<dbReference type="EMBL" id="MK388140">
    <property type="protein sequence ID" value="QAV42350.1"/>
    <property type="molecule type" value="Genomic_DNA"/>
</dbReference>
<keyword evidence="5 12" id="KW-0240">DNA-directed RNA polymerase</keyword>
<evidence type="ECO:0000256" key="4">
    <source>
        <dbReference type="ARBA" id="ARBA00016901"/>
    </source>
</evidence>
<evidence type="ECO:0000313" key="64">
    <source>
        <dbReference type="Proteomes" id="UP000299834"/>
    </source>
</evidence>
<dbReference type="EMBL" id="MK388117">
    <property type="protein sequence ID" value="QAV38463.1"/>
    <property type="molecule type" value="Genomic_DNA"/>
</dbReference>
<dbReference type="Proteomes" id="UP000294127">
    <property type="component" value="Segment"/>
</dbReference>
<dbReference type="Proteomes" id="UP000292322">
    <property type="component" value="Segment"/>
</dbReference>
<dbReference type="EMBL" id="MK388130">
    <property type="protein sequence ID" value="QAV40660.1"/>
    <property type="molecule type" value="Genomic_DNA"/>
</dbReference>
<reference evidence="58 64" key="5">
    <citation type="submission" date="2019-04" db="EMBL/GenBank/DDBJ databases">
        <title>Identification of a recombinant Myxoma virus infecting Iberian hare.</title>
        <authorList>
            <person name="Agueda-Pinto A."/>
            <person name="Lemos de Matos A."/>
            <person name="Abrantes M."/>
            <person name="Kraberger S."/>
            <person name="Gortazar C."/>
            <person name="McFadden G."/>
            <person name="Varsani A."/>
            <person name="Esteves P.J."/>
        </authorList>
    </citation>
    <scope>NUCLEOTIDE SEQUENCE [LARGE SCALE GENOMIC DNA]</scope>
    <source>
        <strain evidence="58">Toledo</strain>
    </source>
</reference>
<evidence type="ECO:0000313" key="26">
    <source>
        <dbReference type="EMBL" id="QAV36435.1"/>
    </source>
</evidence>
<dbReference type="EMBL" id="MK388098">
    <property type="protein sequence ID" value="QAV35252.1"/>
    <property type="molecule type" value="Genomic_DNA"/>
</dbReference>
<evidence type="ECO:0000313" key="58">
    <source>
        <dbReference type="EMBL" id="QCO69378.1"/>
    </source>
</evidence>
<dbReference type="Proteomes" id="UP000291978">
    <property type="component" value="Segment"/>
</dbReference>
<dbReference type="Proteomes" id="UP000293529">
    <property type="component" value="Segment"/>
</dbReference>
<dbReference type="EMBL" id="GQ409969">
    <property type="protein sequence ID" value="ADK63734.1"/>
    <property type="molecule type" value="Genomic_DNA"/>
</dbReference>
<evidence type="ECO:0000256" key="12">
    <source>
        <dbReference type="PIRNR" id="PIRNR000743"/>
    </source>
</evidence>
<dbReference type="GO" id="GO:0044423">
    <property type="term" value="C:virion component"/>
    <property type="evidence" value="ECO:0007669"/>
    <property type="project" value="UniProtKB-UniRule"/>
</dbReference>
<evidence type="ECO:0000256" key="5">
    <source>
        <dbReference type="ARBA" id="ARBA00022478"/>
    </source>
</evidence>
<dbReference type="EMBL" id="MK388109">
    <property type="protein sequence ID" value="QAV37111.1"/>
    <property type="molecule type" value="Genomic_DNA"/>
</dbReference>
<dbReference type="Proteomes" id="UP000293012">
    <property type="component" value="Segment"/>
</dbReference>
<evidence type="ECO:0000313" key="20">
    <source>
        <dbReference type="EMBL" id="QAV34914.1"/>
    </source>
</evidence>
<dbReference type="EMBL" id="MK388112">
    <property type="protein sequence ID" value="QAV37618.1"/>
    <property type="molecule type" value="Genomic_DNA"/>
</dbReference>
<dbReference type="Proteomes" id="UP000294146">
    <property type="component" value="Segment"/>
</dbReference>
<evidence type="ECO:0000313" key="54">
    <source>
        <dbReference type="EMBL" id="QAV42519.1"/>
    </source>
</evidence>
<evidence type="ECO:0000256" key="3">
    <source>
        <dbReference type="ARBA" id="ARBA00012418"/>
    </source>
</evidence>
<evidence type="ECO:0000313" key="46">
    <source>
        <dbReference type="EMBL" id="QAV41167.1"/>
    </source>
</evidence>
<evidence type="ECO:0000313" key="53">
    <source>
        <dbReference type="EMBL" id="QAV42350.1"/>
    </source>
</evidence>
<dbReference type="Proteomes" id="UP000291093">
    <property type="component" value="Segment"/>
</dbReference>
<evidence type="ECO:0000313" key="47">
    <source>
        <dbReference type="EMBL" id="QAV41336.1"/>
    </source>
</evidence>
<dbReference type="Proteomes" id="UP000292892">
    <property type="component" value="Genome"/>
</dbReference>
<dbReference type="Proteomes" id="UP000292524">
    <property type="component" value="Genome"/>
</dbReference>
<dbReference type="Proteomes" id="UP000292684">
    <property type="component" value="Segment"/>
</dbReference>
<dbReference type="Proteomes" id="UP000291536">
    <property type="component" value="Genome"/>
</dbReference>
<evidence type="ECO:0000313" key="51">
    <source>
        <dbReference type="EMBL" id="QAV42012.1"/>
    </source>
</evidence>